<dbReference type="SMART" id="SM00342">
    <property type="entry name" value="HTH_ARAC"/>
    <property type="match status" value="1"/>
</dbReference>
<dbReference type="PANTHER" id="PTHR43280">
    <property type="entry name" value="ARAC-FAMILY TRANSCRIPTIONAL REGULATOR"/>
    <property type="match status" value="1"/>
</dbReference>
<dbReference type="Pfam" id="PF02311">
    <property type="entry name" value="AraC_binding"/>
    <property type="match status" value="1"/>
</dbReference>
<name>A0AAW5BUV5_9FIRM</name>
<organism evidence="5 8">
    <name type="scientific">Enterocloster aldenensis</name>
    <dbReference type="NCBI Taxonomy" id="358742"/>
    <lineage>
        <taxon>Bacteria</taxon>
        <taxon>Bacillati</taxon>
        <taxon>Bacillota</taxon>
        <taxon>Clostridia</taxon>
        <taxon>Lachnospirales</taxon>
        <taxon>Lachnospiraceae</taxon>
        <taxon>Enterocloster</taxon>
    </lineage>
</organism>
<dbReference type="GO" id="GO:0003700">
    <property type="term" value="F:DNA-binding transcription factor activity"/>
    <property type="evidence" value="ECO:0007669"/>
    <property type="project" value="InterPro"/>
</dbReference>
<protein>
    <submittedName>
        <fullName evidence="5">AraC family transcriptional regulator</fullName>
    </submittedName>
</protein>
<dbReference type="PROSITE" id="PS01124">
    <property type="entry name" value="HTH_ARAC_FAMILY_2"/>
    <property type="match status" value="1"/>
</dbReference>
<dbReference type="Gene3D" id="1.10.10.60">
    <property type="entry name" value="Homeodomain-like"/>
    <property type="match status" value="2"/>
</dbReference>
<keyword evidence="1" id="KW-0805">Transcription regulation</keyword>
<dbReference type="Pfam" id="PF12833">
    <property type="entry name" value="HTH_18"/>
    <property type="match status" value="1"/>
</dbReference>
<dbReference type="EMBL" id="JAAITT010000027">
    <property type="protein sequence ID" value="NSJ50559.1"/>
    <property type="molecule type" value="Genomic_DNA"/>
</dbReference>
<reference evidence="6" key="2">
    <citation type="submission" date="2020-02" db="EMBL/GenBank/DDBJ databases">
        <authorList>
            <person name="Littmann E."/>
            <person name="Sorbara M."/>
        </authorList>
    </citation>
    <scope>NUCLEOTIDE SEQUENCE</scope>
    <source>
        <strain evidence="6">MSK.1.17</strain>
    </source>
</reference>
<evidence type="ECO:0000256" key="3">
    <source>
        <dbReference type="ARBA" id="ARBA00023163"/>
    </source>
</evidence>
<evidence type="ECO:0000313" key="8">
    <source>
        <dbReference type="Proteomes" id="UP001299608"/>
    </source>
</evidence>
<dbReference type="InterPro" id="IPR014710">
    <property type="entry name" value="RmlC-like_jellyroll"/>
</dbReference>
<dbReference type="PANTHER" id="PTHR43280:SF27">
    <property type="entry name" value="TRANSCRIPTIONAL REGULATOR MTLR"/>
    <property type="match status" value="1"/>
</dbReference>
<dbReference type="InterPro" id="IPR018060">
    <property type="entry name" value="HTH_AraC"/>
</dbReference>
<dbReference type="AlphaFoldDB" id="A0AAW5BUV5"/>
<dbReference type="InterPro" id="IPR009057">
    <property type="entry name" value="Homeodomain-like_sf"/>
</dbReference>
<comment type="caution">
    <text evidence="5">The sequence shown here is derived from an EMBL/GenBank/DDBJ whole genome shotgun (WGS) entry which is preliminary data.</text>
</comment>
<feature type="domain" description="HTH araC/xylS-type" evidence="4">
    <location>
        <begin position="190"/>
        <end position="289"/>
    </location>
</feature>
<evidence type="ECO:0000256" key="1">
    <source>
        <dbReference type="ARBA" id="ARBA00023015"/>
    </source>
</evidence>
<dbReference type="RefSeq" id="WP_117555352.1">
    <property type="nucleotide sequence ID" value="NZ_CAXTHN010000002.1"/>
</dbReference>
<accession>A0AAW5BUV5</accession>
<reference evidence="6 7" key="1">
    <citation type="journal article" date="2020" name="Cell Host Microbe">
        <title>Functional and Genomic Variation between Human-Derived Isolates of Lachnospiraceae Reveals Inter- and Intra-Species Diversity.</title>
        <authorList>
            <person name="Sorbara M.T."/>
            <person name="Littmann E.R."/>
            <person name="Fontana E."/>
            <person name="Moody T.U."/>
            <person name="Kohout C.E."/>
            <person name="Gjonbalaj M."/>
            <person name="Eaton V."/>
            <person name="Seok R."/>
            <person name="Leiner I.M."/>
            <person name="Pamer E.G."/>
        </authorList>
    </citation>
    <scope>NUCLEOTIDE SEQUENCE [LARGE SCALE GENOMIC DNA]</scope>
    <source>
        <strain evidence="6 7">MSK.1.17</strain>
    </source>
</reference>
<evidence type="ECO:0000313" key="5">
    <source>
        <dbReference type="EMBL" id="MCG4745772.1"/>
    </source>
</evidence>
<dbReference type="InterPro" id="IPR003313">
    <property type="entry name" value="AraC-bd"/>
</dbReference>
<dbReference type="Proteomes" id="UP001299608">
    <property type="component" value="Unassembled WGS sequence"/>
</dbReference>
<evidence type="ECO:0000313" key="7">
    <source>
        <dbReference type="Proteomes" id="UP000669239"/>
    </source>
</evidence>
<evidence type="ECO:0000256" key="2">
    <source>
        <dbReference type="ARBA" id="ARBA00023125"/>
    </source>
</evidence>
<evidence type="ECO:0000313" key="6">
    <source>
        <dbReference type="EMBL" id="NSJ50559.1"/>
    </source>
</evidence>
<keyword evidence="2" id="KW-0238">DNA-binding</keyword>
<reference evidence="5" key="3">
    <citation type="submission" date="2022-01" db="EMBL/GenBank/DDBJ databases">
        <title>Collection of gut derived symbiotic bacterial strains cultured from healthy donors.</title>
        <authorList>
            <person name="Lin H."/>
            <person name="Kohout C."/>
            <person name="Waligurski E."/>
            <person name="Pamer E.G."/>
        </authorList>
    </citation>
    <scope>NUCLEOTIDE SEQUENCE</scope>
    <source>
        <strain evidence="5">DFI.6.55</strain>
    </source>
</reference>
<dbReference type="InterPro" id="IPR011051">
    <property type="entry name" value="RmlC_Cupin_sf"/>
</dbReference>
<dbReference type="SUPFAM" id="SSF46689">
    <property type="entry name" value="Homeodomain-like"/>
    <property type="match status" value="2"/>
</dbReference>
<keyword evidence="7" id="KW-1185">Reference proteome</keyword>
<dbReference type="EMBL" id="JAKNGE010000010">
    <property type="protein sequence ID" value="MCG4745772.1"/>
    <property type="molecule type" value="Genomic_DNA"/>
</dbReference>
<gene>
    <name evidence="6" type="ORF">G5B36_17880</name>
    <name evidence="5" type="ORF">L0N08_10150</name>
</gene>
<dbReference type="InterPro" id="IPR020449">
    <property type="entry name" value="Tscrpt_reg_AraC-type_HTH"/>
</dbReference>
<proteinExistence type="predicted"/>
<dbReference type="Gene3D" id="2.60.120.10">
    <property type="entry name" value="Jelly Rolls"/>
    <property type="match status" value="1"/>
</dbReference>
<evidence type="ECO:0000259" key="4">
    <source>
        <dbReference type="PROSITE" id="PS01124"/>
    </source>
</evidence>
<dbReference type="PRINTS" id="PR00032">
    <property type="entry name" value="HTHARAC"/>
</dbReference>
<dbReference type="GO" id="GO:0043565">
    <property type="term" value="F:sequence-specific DNA binding"/>
    <property type="evidence" value="ECO:0007669"/>
    <property type="project" value="InterPro"/>
</dbReference>
<dbReference type="Proteomes" id="UP000669239">
    <property type="component" value="Unassembled WGS sequence"/>
</dbReference>
<sequence>MGLQKCALNLNRIGKELQPHGTAQFPCAGYSAVYTDKPEDVIPWHWHEELEIVYVETGSLKLQIPGKTFHLGQGEGFVINSNLPHYAAAENFCDLHSLVFHPVLITGSKDSVFAVRYMTPLIHCSTFDGCPLSLTDAFNRAFRALKEERPGHEFTVRENLSFICFSLHERYAHEIDLGETGLDPDSRRIQIMLEYIHQHYCENLDLTQIARSADIGNRECLRCFKRSIQNSPMQYLLKYRTTQGAALLLQDPGSSVSEIAAMCGFNSASNFSQMFKRFFKCTPREYRREHGR</sequence>
<dbReference type="CDD" id="cd02208">
    <property type="entry name" value="cupin_RmlC-like"/>
    <property type="match status" value="1"/>
</dbReference>
<dbReference type="SUPFAM" id="SSF51182">
    <property type="entry name" value="RmlC-like cupins"/>
    <property type="match status" value="1"/>
</dbReference>
<keyword evidence="3" id="KW-0804">Transcription</keyword>